<protein>
    <submittedName>
        <fullName evidence="1">Uncharacterized protein</fullName>
    </submittedName>
</protein>
<gene>
    <name evidence="1" type="ORF">AQUCO_06800061v1</name>
</gene>
<organism evidence="1 2">
    <name type="scientific">Aquilegia coerulea</name>
    <name type="common">Rocky mountain columbine</name>
    <dbReference type="NCBI Taxonomy" id="218851"/>
    <lineage>
        <taxon>Eukaryota</taxon>
        <taxon>Viridiplantae</taxon>
        <taxon>Streptophyta</taxon>
        <taxon>Embryophyta</taxon>
        <taxon>Tracheophyta</taxon>
        <taxon>Spermatophyta</taxon>
        <taxon>Magnoliopsida</taxon>
        <taxon>Ranunculales</taxon>
        <taxon>Ranunculaceae</taxon>
        <taxon>Thalictroideae</taxon>
        <taxon>Aquilegia</taxon>
    </lineage>
</organism>
<accession>A0A2G5CBJ7</accession>
<dbReference type="AlphaFoldDB" id="A0A2G5CBJ7"/>
<evidence type="ECO:0000313" key="2">
    <source>
        <dbReference type="Proteomes" id="UP000230069"/>
    </source>
</evidence>
<evidence type="ECO:0000313" key="1">
    <source>
        <dbReference type="EMBL" id="PIA28633.1"/>
    </source>
</evidence>
<dbReference type="EMBL" id="KZ305085">
    <property type="protein sequence ID" value="PIA28633.1"/>
    <property type="molecule type" value="Genomic_DNA"/>
</dbReference>
<dbReference type="Proteomes" id="UP000230069">
    <property type="component" value="Unassembled WGS sequence"/>
</dbReference>
<reference evidence="1 2" key="1">
    <citation type="submission" date="2017-09" db="EMBL/GenBank/DDBJ databases">
        <title>WGS assembly of Aquilegia coerulea Goldsmith.</title>
        <authorList>
            <person name="Hodges S."/>
            <person name="Kramer E."/>
            <person name="Nordborg M."/>
            <person name="Tomkins J."/>
            <person name="Borevitz J."/>
            <person name="Derieg N."/>
            <person name="Yan J."/>
            <person name="Mihaltcheva S."/>
            <person name="Hayes R.D."/>
            <person name="Rokhsar D."/>
        </authorList>
    </citation>
    <scope>NUCLEOTIDE SEQUENCE [LARGE SCALE GENOMIC DNA]</scope>
    <source>
        <strain evidence="2">cv. Goldsmith</strain>
    </source>
</reference>
<keyword evidence="2" id="KW-1185">Reference proteome</keyword>
<name>A0A2G5CBJ7_AQUCA</name>
<dbReference type="InParanoid" id="A0A2G5CBJ7"/>
<proteinExistence type="predicted"/>
<sequence>MLYYALKGQLRPLAFRIKKRLFQFRLKISPNFSLRLCFCENTKLIFLLWQLVENRTNHPRAHAIWLVQKNHFDVMYNSTLLEQEQQMITTCNNYINSI</sequence>